<feature type="non-terminal residue" evidence="2">
    <location>
        <position position="702"/>
    </location>
</feature>
<comment type="caution">
    <text evidence="2">The sequence shown here is derived from an EMBL/GenBank/DDBJ whole genome shotgun (WGS) entry which is preliminary data.</text>
</comment>
<dbReference type="Proteomes" id="UP001224682">
    <property type="component" value="Unassembled WGS sequence"/>
</dbReference>
<evidence type="ECO:0000313" key="3">
    <source>
        <dbReference type="Proteomes" id="UP001224682"/>
    </source>
</evidence>
<keyword evidence="3" id="KW-1185">Reference proteome</keyword>
<organism evidence="2 3">
    <name type="scientific">Ancylobacter polymorphus</name>
    <dbReference type="NCBI Taxonomy" id="223390"/>
    <lineage>
        <taxon>Bacteria</taxon>
        <taxon>Pseudomonadati</taxon>
        <taxon>Pseudomonadota</taxon>
        <taxon>Alphaproteobacteria</taxon>
        <taxon>Hyphomicrobiales</taxon>
        <taxon>Xanthobacteraceae</taxon>
        <taxon>Ancylobacter</taxon>
    </lineage>
</organism>
<keyword evidence="1" id="KW-0732">Signal</keyword>
<dbReference type="InterPro" id="IPR011050">
    <property type="entry name" value="Pectin_lyase_fold/virulence"/>
</dbReference>
<gene>
    <name evidence="2" type="ORF">J2S75_000863</name>
</gene>
<accession>A0ABU0B8V8</accession>
<protein>
    <submittedName>
        <fullName evidence="2">Autotransporter-associated beta strand protein</fullName>
    </submittedName>
</protein>
<evidence type="ECO:0000256" key="1">
    <source>
        <dbReference type="ARBA" id="ARBA00022729"/>
    </source>
</evidence>
<dbReference type="EMBL" id="JAUSUI010000002">
    <property type="protein sequence ID" value="MDQ0301840.1"/>
    <property type="molecule type" value="Genomic_DNA"/>
</dbReference>
<dbReference type="SUPFAM" id="SSF51126">
    <property type="entry name" value="Pectin lyase-like"/>
    <property type="match status" value="1"/>
</dbReference>
<dbReference type="InterPro" id="IPR013425">
    <property type="entry name" value="Autotrns_rpt"/>
</dbReference>
<dbReference type="Pfam" id="PF12951">
    <property type="entry name" value="PATR"/>
    <property type="match status" value="3"/>
</dbReference>
<reference evidence="2 3" key="1">
    <citation type="submission" date="2023-07" db="EMBL/GenBank/DDBJ databases">
        <title>Genomic Encyclopedia of Type Strains, Phase IV (KMG-IV): sequencing the most valuable type-strain genomes for metagenomic binning, comparative biology and taxonomic classification.</title>
        <authorList>
            <person name="Goeker M."/>
        </authorList>
    </citation>
    <scope>NUCLEOTIDE SEQUENCE [LARGE SCALE GENOMIC DNA]</scope>
    <source>
        <strain evidence="2 3">DSM 2457</strain>
    </source>
</reference>
<name>A0ABU0B8V8_9HYPH</name>
<dbReference type="NCBIfam" id="TIGR02601">
    <property type="entry name" value="autotrns_rpt"/>
    <property type="match status" value="1"/>
</dbReference>
<evidence type="ECO:0000313" key="2">
    <source>
        <dbReference type="EMBL" id="MDQ0301840.1"/>
    </source>
</evidence>
<proteinExistence type="predicted"/>
<sequence length="702" mass="68667">MGIFAGNSSGTAGVSVLNINANVTGGAGGGVSNASGGQGGSGGIGIRAYASTVTVAKGVTVSGGAGASASSPFTNGEGGFGIVGYDSHVVLQGDAIVQGGLGGDGTTRASAIVFGGDANTLELQADSSGNVPTLLGGVDFVNTALSTDKLVLGGTYDTTIGATTLAGYAKGFDALAKTGTSTWTLTGDFSASTLNWTIEEGTLSISTDSSLGKDSASVTLNGGTLAVTEYATSWRDFSFGAKGGTLSVADGKTMAMEGEIIGDGALTKAGTGTLTLTEANSSYTGAVTISAGTLALSGTGSLATASSVTIGKGTLDISGTTSGATIKDLSSSDSGARVVLGSQTLSLTAAKVNTFAGVISGNGGLTVSGSLPNGLILTGDNTYLGTTTVNGALVIGLNAASGSVAGDIVVNAGGSFGFGRNDTYTIQNSITAAAGSLIAFAYGTYSYAGSGVISGDVQVQSAELHLIANEFANASSLDINSGSTLSGNGTVANLAVNNGGILAPGKSPGTIAVNGTVAFKAGSTYRVDVTPTGEHDLLTATGAVTISGGTVQVVTAPGDYASGIRYTIVTAASVTGTFGSVTDDYAFLDASLEYDPTNVYLTLTSNDASFASYARTPNQLSTATAAQALGDGNAIYDALLMLPENAVPAAFDALSGEAYASVSSVLQQQSIYVRDAVSGRLRQALTAPGVSPLAYGPGPVKA</sequence>